<name>A0ACA9RGR2_9GLOM</name>
<accession>A0ACA9RGR2</accession>
<organism evidence="1 2">
    <name type="scientific">Cetraspora pellucida</name>
    <dbReference type="NCBI Taxonomy" id="1433469"/>
    <lineage>
        <taxon>Eukaryota</taxon>
        <taxon>Fungi</taxon>
        <taxon>Fungi incertae sedis</taxon>
        <taxon>Mucoromycota</taxon>
        <taxon>Glomeromycotina</taxon>
        <taxon>Glomeromycetes</taxon>
        <taxon>Diversisporales</taxon>
        <taxon>Gigasporaceae</taxon>
        <taxon>Cetraspora</taxon>
    </lineage>
</organism>
<dbReference type="EMBL" id="CAJVPW010071727">
    <property type="protein sequence ID" value="CAG8793708.1"/>
    <property type="molecule type" value="Genomic_DNA"/>
</dbReference>
<comment type="caution">
    <text evidence="1">The sequence shown here is derived from an EMBL/GenBank/DDBJ whole genome shotgun (WGS) entry which is preliminary data.</text>
</comment>
<protein>
    <submittedName>
        <fullName evidence="1">13469_t:CDS:1</fullName>
    </submittedName>
</protein>
<evidence type="ECO:0000313" key="1">
    <source>
        <dbReference type="EMBL" id="CAG8793708.1"/>
    </source>
</evidence>
<reference evidence="1" key="1">
    <citation type="submission" date="2021-06" db="EMBL/GenBank/DDBJ databases">
        <authorList>
            <person name="Kallberg Y."/>
            <person name="Tangrot J."/>
            <person name="Rosling A."/>
        </authorList>
    </citation>
    <scope>NUCLEOTIDE SEQUENCE</scope>
    <source>
        <strain evidence="1">28 12/20/2015</strain>
    </source>
</reference>
<sequence length="87" mass="10144">MSEQTNLESYEPERTALINSESEGARLYTGKVFNNWAECDLFISEWGKSKGFNIVKDHVHREEGIIRRRTYICQHGQSYESNSKIET</sequence>
<dbReference type="Proteomes" id="UP000789366">
    <property type="component" value="Unassembled WGS sequence"/>
</dbReference>
<gene>
    <name evidence="1" type="ORF">SPELUC_LOCUS17459</name>
</gene>
<proteinExistence type="predicted"/>
<keyword evidence="2" id="KW-1185">Reference proteome</keyword>
<feature type="non-terminal residue" evidence="1">
    <location>
        <position position="87"/>
    </location>
</feature>
<evidence type="ECO:0000313" key="2">
    <source>
        <dbReference type="Proteomes" id="UP000789366"/>
    </source>
</evidence>